<dbReference type="PANTHER" id="PTHR47861:SF4">
    <property type="entry name" value="FKBP-TYPE 16 KDA PEPTIDYL-PROLYL CIS-TRANS ISOMERASE"/>
    <property type="match status" value="1"/>
</dbReference>
<accession>A0A4R1J8Y2</accession>
<gene>
    <name evidence="8" type="ORF">EV690_3196</name>
</gene>
<evidence type="ECO:0000256" key="1">
    <source>
        <dbReference type="ARBA" id="ARBA00000971"/>
    </source>
</evidence>
<dbReference type="AlphaFoldDB" id="A0A4R1J8Y2"/>
<dbReference type="RefSeq" id="WP_131913933.1">
    <property type="nucleotide sequence ID" value="NZ_OU594967.1"/>
</dbReference>
<feature type="domain" description="PPIase FKBP-type" evidence="7">
    <location>
        <begin position="5"/>
        <end position="90"/>
    </location>
</feature>
<comment type="caution">
    <text evidence="8">The sequence shown here is derived from an EMBL/GenBank/DDBJ whole genome shotgun (WGS) entry which is preliminary data.</text>
</comment>
<dbReference type="SUPFAM" id="SSF54534">
    <property type="entry name" value="FKBP-like"/>
    <property type="match status" value="1"/>
</dbReference>
<proteinExistence type="inferred from homology"/>
<name>A0A4R1J8Y2_9GAMM</name>
<dbReference type="InterPro" id="IPR046357">
    <property type="entry name" value="PPIase_dom_sf"/>
</dbReference>
<dbReference type="GO" id="GO:0003755">
    <property type="term" value="F:peptidyl-prolyl cis-trans isomerase activity"/>
    <property type="evidence" value="ECO:0007669"/>
    <property type="project" value="UniProtKB-UniRule"/>
</dbReference>
<keyword evidence="9" id="KW-1185">Reference proteome</keyword>
<protein>
    <recommendedName>
        <fullName evidence="6">Peptidyl-prolyl cis-trans isomerase</fullName>
        <ecNumber evidence="6">5.2.1.8</ecNumber>
    </recommendedName>
</protein>
<dbReference type="EC" id="5.2.1.8" evidence="6"/>
<dbReference type="Gene3D" id="3.10.50.40">
    <property type="match status" value="1"/>
</dbReference>
<evidence type="ECO:0000259" key="7">
    <source>
        <dbReference type="PROSITE" id="PS50059"/>
    </source>
</evidence>
<keyword evidence="4 5" id="KW-0413">Isomerase</keyword>
<sequence length="146" mass="16089">MIEKGSKVCLHFVLVKTDGQVVESTYERGNPVDITIGDGHLPENFESHLFGLNAGDKQQWELSPEQAFGKHSNERLSYFTRDQFPSDETLQTGMVMGFSQPNGAELPGIIQAIEGDSVTVDFNHPLAGEPIIFAVEIISCDAPVRR</sequence>
<evidence type="ECO:0000256" key="5">
    <source>
        <dbReference type="PROSITE-ProRule" id="PRU00277"/>
    </source>
</evidence>
<evidence type="ECO:0000313" key="9">
    <source>
        <dbReference type="Proteomes" id="UP000295565"/>
    </source>
</evidence>
<dbReference type="Proteomes" id="UP000295565">
    <property type="component" value="Unassembled WGS sequence"/>
</dbReference>
<organism evidence="8 9">
    <name type="scientific">Celerinatantimonas diazotrophica</name>
    <dbReference type="NCBI Taxonomy" id="412034"/>
    <lineage>
        <taxon>Bacteria</taxon>
        <taxon>Pseudomonadati</taxon>
        <taxon>Pseudomonadota</taxon>
        <taxon>Gammaproteobacteria</taxon>
        <taxon>Celerinatantimonadaceae</taxon>
        <taxon>Celerinatantimonas</taxon>
    </lineage>
</organism>
<dbReference type="NCBIfam" id="NF011676">
    <property type="entry name" value="PRK15095.1"/>
    <property type="match status" value="1"/>
</dbReference>
<evidence type="ECO:0000256" key="4">
    <source>
        <dbReference type="ARBA" id="ARBA00023235"/>
    </source>
</evidence>
<evidence type="ECO:0000256" key="6">
    <source>
        <dbReference type="RuleBase" id="RU003915"/>
    </source>
</evidence>
<evidence type="ECO:0000256" key="2">
    <source>
        <dbReference type="ARBA" id="ARBA00006577"/>
    </source>
</evidence>
<evidence type="ECO:0000256" key="3">
    <source>
        <dbReference type="ARBA" id="ARBA00023110"/>
    </source>
</evidence>
<comment type="catalytic activity">
    <reaction evidence="1 5 6">
        <text>[protein]-peptidylproline (omega=180) = [protein]-peptidylproline (omega=0)</text>
        <dbReference type="Rhea" id="RHEA:16237"/>
        <dbReference type="Rhea" id="RHEA-COMP:10747"/>
        <dbReference type="Rhea" id="RHEA-COMP:10748"/>
        <dbReference type="ChEBI" id="CHEBI:83833"/>
        <dbReference type="ChEBI" id="CHEBI:83834"/>
        <dbReference type="EC" id="5.2.1.8"/>
    </reaction>
</comment>
<dbReference type="InterPro" id="IPR048261">
    <property type="entry name" value="SlpA/SlyD-like_ins_sf"/>
</dbReference>
<dbReference type="PROSITE" id="PS50059">
    <property type="entry name" value="FKBP_PPIASE"/>
    <property type="match status" value="1"/>
</dbReference>
<comment type="similarity">
    <text evidence="2 6">Belongs to the FKBP-type PPIase family.</text>
</comment>
<dbReference type="OrthoDB" id="9808891at2"/>
<keyword evidence="3 5" id="KW-0697">Rotamase</keyword>
<dbReference type="PANTHER" id="PTHR47861">
    <property type="entry name" value="FKBP-TYPE PEPTIDYL-PROLYL CIS-TRANS ISOMERASE SLYD"/>
    <property type="match status" value="1"/>
</dbReference>
<dbReference type="Pfam" id="PF00254">
    <property type="entry name" value="FKBP_C"/>
    <property type="match status" value="1"/>
</dbReference>
<evidence type="ECO:0000313" key="8">
    <source>
        <dbReference type="EMBL" id="TCK47042.1"/>
    </source>
</evidence>
<dbReference type="Gene3D" id="2.40.10.330">
    <property type="match status" value="1"/>
</dbReference>
<reference evidence="8 9" key="1">
    <citation type="submission" date="2019-03" db="EMBL/GenBank/DDBJ databases">
        <title>Genomic Encyclopedia of Type Strains, Phase IV (KMG-IV): sequencing the most valuable type-strain genomes for metagenomic binning, comparative biology and taxonomic classification.</title>
        <authorList>
            <person name="Goeker M."/>
        </authorList>
    </citation>
    <scope>NUCLEOTIDE SEQUENCE [LARGE SCALE GENOMIC DNA]</scope>
    <source>
        <strain evidence="8 9">DSM 18577</strain>
    </source>
</reference>
<dbReference type="InterPro" id="IPR001179">
    <property type="entry name" value="PPIase_FKBP_dom"/>
</dbReference>
<dbReference type="EMBL" id="SMGD01000016">
    <property type="protein sequence ID" value="TCK47042.1"/>
    <property type="molecule type" value="Genomic_DNA"/>
</dbReference>